<dbReference type="GO" id="GO:0016036">
    <property type="term" value="P:cellular response to phosphate starvation"/>
    <property type="evidence" value="ECO:0007669"/>
    <property type="project" value="TreeGrafter"/>
</dbReference>
<dbReference type="AlphaFoldDB" id="A0A3N4L582"/>
<keyword evidence="4 6" id="KW-0472">Membrane</keyword>
<reference evidence="8 9" key="1">
    <citation type="journal article" date="2018" name="Nat. Ecol. Evol.">
        <title>Pezizomycetes genomes reveal the molecular basis of ectomycorrhizal truffle lifestyle.</title>
        <authorList>
            <person name="Murat C."/>
            <person name="Payen T."/>
            <person name="Noel B."/>
            <person name="Kuo A."/>
            <person name="Morin E."/>
            <person name="Chen J."/>
            <person name="Kohler A."/>
            <person name="Krizsan K."/>
            <person name="Balestrini R."/>
            <person name="Da Silva C."/>
            <person name="Montanini B."/>
            <person name="Hainaut M."/>
            <person name="Levati E."/>
            <person name="Barry K.W."/>
            <person name="Belfiori B."/>
            <person name="Cichocki N."/>
            <person name="Clum A."/>
            <person name="Dockter R.B."/>
            <person name="Fauchery L."/>
            <person name="Guy J."/>
            <person name="Iotti M."/>
            <person name="Le Tacon F."/>
            <person name="Lindquist E.A."/>
            <person name="Lipzen A."/>
            <person name="Malagnac F."/>
            <person name="Mello A."/>
            <person name="Molinier V."/>
            <person name="Miyauchi S."/>
            <person name="Poulain J."/>
            <person name="Riccioni C."/>
            <person name="Rubini A."/>
            <person name="Sitrit Y."/>
            <person name="Splivallo R."/>
            <person name="Traeger S."/>
            <person name="Wang M."/>
            <person name="Zifcakova L."/>
            <person name="Wipf D."/>
            <person name="Zambonelli A."/>
            <person name="Paolocci F."/>
            <person name="Nowrousian M."/>
            <person name="Ottonello S."/>
            <person name="Baldrian P."/>
            <person name="Spatafora J.W."/>
            <person name="Henrissat B."/>
            <person name="Nagy L.G."/>
            <person name="Aury J.M."/>
            <person name="Wincker P."/>
            <person name="Grigoriev I.V."/>
            <person name="Bonfante P."/>
            <person name="Martin F.M."/>
        </authorList>
    </citation>
    <scope>NUCLEOTIDE SEQUENCE [LARGE SCALE GENOMIC DNA]</scope>
    <source>
        <strain evidence="8 9">ATCC MYA-4762</strain>
    </source>
</reference>
<evidence type="ECO:0000259" key="7">
    <source>
        <dbReference type="PROSITE" id="PS51380"/>
    </source>
</evidence>
<keyword evidence="2 6" id="KW-0812">Transmembrane</keyword>
<evidence type="ECO:0000256" key="5">
    <source>
        <dbReference type="SAM" id="MobiDB-lite"/>
    </source>
</evidence>
<feature type="region of interest" description="Disordered" evidence="5">
    <location>
        <begin position="248"/>
        <end position="321"/>
    </location>
</feature>
<keyword evidence="3 6" id="KW-1133">Transmembrane helix</keyword>
<gene>
    <name evidence="8" type="ORF">L211DRAFT_236567</name>
</gene>
<dbReference type="STRING" id="1051890.A0A3N4L582"/>
<accession>A0A3N4L582</accession>
<dbReference type="GO" id="GO:0006817">
    <property type="term" value="P:phosphate ion transport"/>
    <property type="evidence" value="ECO:0007669"/>
    <property type="project" value="TreeGrafter"/>
</dbReference>
<evidence type="ECO:0000313" key="8">
    <source>
        <dbReference type="EMBL" id="RPB18047.1"/>
    </source>
</evidence>
<comment type="subcellular location">
    <subcellularLocation>
        <location evidence="1">Membrane</location>
        <topology evidence="1">Multi-pass membrane protein</topology>
    </subcellularLocation>
</comment>
<feature type="transmembrane region" description="Helical" evidence="6">
    <location>
        <begin position="24"/>
        <end position="42"/>
    </location>
</feature>
<dbReference type="Proteomes" id="UP000267821">
    <property type="component" value="Unassembled WGS sequence"/>
</dbReference>
<dbReference type="InterPro" id="IPR004342">
    <property type="entry name" value="EXS_C"/>
</dbReference>
<sequence>MLFIVHGILQWIGVGNSDVMDGQGGLLIVIGLLNPYATWPFLRQEMAFKRPIIYYIAMIVNSLLRFNWIFYIIYPLNSQQCSVSIIISLSEVFRRWIWAFLRMDNEHCTNVATFRAYREIALPYELPTQAQTFSLPPGHVEGTPHIQQPTSFSKLTVSPGEEPLGPSTTPSASGHHSSTSAATLTANSTSQKRPASTILRTQSNLEDQSTFAQGVRYPGRPASMIQCRESEVGTPTMRALNAMGSALARAHTQDFERRKSRPETERVNTDDEEEDDDDDDDDDDSSHASEDEVQVNEDTARRHLSNLTGYSIRSRGTGRGY</sequence>
<name>A0A3N4L582_9PEZI</name>
<evidence type="ECO:0000313" key="9">
    <source>
        <dbReference type="Proteomes" id="UP000267821"/>
    </source>
</evidence>
<dbReference type="PANTHER" id="PTHR10783:SF103">
    <property type="entry name" value="SOLUTE CARRIER FAMILY 53 MEMBER 1"/>
    <property type="match status" value="1"/>
</dbReference>
<dbReference type="EMBL" id="ML121724">
    <property type="protein sequence ID" value="RPB18047.1"/>
    <property type="molecule type" value="Genomic_DNA"/>
</dbReference>
<feature type="compositionally biased region" description="Polar residues" evidence="5">
    <location>
        <begin position="191"/>
        <end position="212"/>
    </location>
</feature>
<dbReference type="Pfam" id="PF03124">
    <property type="entry name" value="EXS"/>
    <property type="match status" value="1"/>
</dbReference>
<dbReference type="GO" id="GO:0005794">
    <property type="term" value="C:Golgi apparatus"/>
    <property type="evidence" value="ECO:0007669"/>
    <property type="project" value="TreeGrafter"/>
</dbReference>
<dbReference type="GO" id="GO:0005886">
    <property type="term" value="C:plasma membrane"/>
    <property type="evidence" value="ECO:0007669"/>
    <property type="project" value="TreeGrafter"/>
</dbReference>
<dbReference type="GO" id="GO:0000822">
    <property type="term" value="F:inositol hexakisphosphate binding"/>
    <property type="evidence" value="ECO:0007669"/>
    <property type="project" value="TreeGrafter"/>
</dbReference>
<feature type="compositionally biased region" description="Basic and acidic residues" evidence="5">
    <location>
        <begin position="251"/>
        <end position="269"/>
    </location>
</feature>
<feature type="domain" description="EXS" evidence="7">
    <location>
        <begin position="1"/>
        <end position="134"/>
    </location>
</feature>
<keyword evidence="9" id="KW-1185">Reference proteome</keyword>
<evidence type="ECO:0000256" key="3">
    <source>
        <dbReference type="ARBA" id="ARBA00022989"/>
    </source>
</evidence>
<dbReference type="PANTHER" id="PTHR10783">
    <property type="entry name" value="XENOTROPIC AND POLYTROPIC RETROVIRUS RECEPTOR 1-RELATED"/>
    <property type="match status" value="1"/>
</dbReference>
<evidence type="ECO:0000256" key="6">
    <source>
        <dbReference type="SAM" id="Phobius"/>
    </source>
</evidence>
<dbReference type="InParanoid" id="A0A3N4L582"/>
<feature type="compositionally biased region" description="Acidic residues" evidence="5">
    <location>
        <begin position="270"/>
        <end position="284"/>
    </location>
</feature>
<evidence type="ECO:0000256" key="4">
    <source>
        <dbReference type="ARBA" id="ARBA00023136"/>
    </source>
</evidence>
<organism evidence="8 9">
    <name type="scientific">Terfezia boudieri ATCC MYA-4762</name>
    <dbReference type="NCBI Taxonomy" id="1051890"/>
    <lineage>
        <taxon>Eukaryota</taxon>
        <taxon>Fungi</taxon>
        <taxon>Dikarya</taxon>
        <taxon>Ascomycota</taxon>
        <taxon>Pezizomycotina</taxon>
        <taxon>Pezizomycetes</taxon>
        <taxon>Pezizales</taxon>
        <taxon>Pezizaceae</taxon>
        <taxon>Terfezia</taxon>
    </lineage>
</organism>
<evidence type="ECO:0000256" key="1">
    <source>
        <dbReference type="ARBA" id="ARBA00004141"/>
    </source>
</evidence>
<proteinExistence type="predicted"/>
<protein>
    <submittedName>
        <fullName evidence="8">EXS-domain-containing protein</fullName>
    </submittedName>
</protein>
<evidence type="ECO:0000256" key="2">
    <source>
        <dbReference type="ARBA" id="ARBA00022692"/>
    </source>
</evidence>
<feature type="region of interest" description="Disordered" evidence="5">
    <location>
        <begin position="133"/>
        <end position="217"/>
    </location>
</feature>
<feature type="compositionally biased region" description="Polar residues" evidence="5">
    <location>
        <begin position="145"/>
        <end position="156"/>
    </location>
</feature>
<feature type="compositionally biased region" description="Low complexity" evidence="5">
    <location>
        <begin position="167"/>
        <end position="190"/>
    </location>
</feature>
<dbReference type="PROSITE" id="PS51380">
    <property type="entry name" value="EXS"/>
    <property type="match status" value="1"/>
</dbReference>
<feature type="transmembrane region" description="Helical" evidence="6">
    <location>
        <begin position="54"/>
        <end position="74"/>
    </location>
</feature>
<dbReference type="OrthoDB" id="5409511at2759"/>